<evidence type="ECO:0000256" key="1">
    <source>
        <dbReference type="SAM" id="Coils"/>
    </source>
</evidence>
<sequence length="404" mass="47285">MSQDEATQILEDLITFIQTTIEQMVSNKMILQSNGQKISPEHLSRKLIQVLRKSLASEREEYLQRMLQKLFKLTADHNDLKEEYENVCRNSRRESHKIRAENEDMERQYAILQSQLQAYENKKSKREMNCHVALQRKQEAIDNLHGILDTAESTQYALKKQLTSIQIAISRLQRGQIKMIQEAKAMCIEQMQESLQEMRAVKQSQLNSHAAKLKKSIQKAINENKQLSKTCDSMLQAVWQLTPEGESHPQITSKDFRHRVSEVCAFIDRTVEIQRTKQEKSLKSDVKKLIPDIKFNEFQSISESVNSYIKQQMVSKEQDYREILRKGAEEEKKLREKLEKAKIKIQKLQNASQSEGFSFVDQFNNENNDWDQQKMILDKTLNELEKERRSANSSPSRIDFDLSE</sequence>
<dbReference type="VEuPathDB" id="TrichDB:TRFO_13906"/>
<dbReference type="EMBL" id="MLAK01000197">
    <property type="protein sequence ID" value="OHT15734.1"/>
    <property type="molecule type" value="Genomic_DNA"/>
</dbReference>
<dbReference type="AlphaFoldDB" id="A0A1J4L194"/>
<keyword evidence="4" id="KW-1185">Reference proteome</keyword>
<gene>
    <name evidence="3" type="ORF">TRFO_13906</name>
</gene>
<dbReference type="OrthoDB" id="10661806at2759"/>
<dbReference type="Proteomes" id="UP000179807">
    <property type="component" value="Unassembled WGS sequence"/>
</dbReference>
<organism evidence="3 4">
    <name type="scientific">Tritrichomonas foetus</name>
    <dbReference type="NCBI Taxonomy" id="1144522"/>
    <lineage>
        <taxon>Eukaryota</taxon>
        <taxon>Metamonada</taxon>
        <taxon>Parabasalia</taxon>
        <taxon>Tritrichomonadida</taxon>
        <taxon>Tritrichomonadidae</taxon>
        <taxon>Tritrichomonas</taxon>
    </lineage>
</organism>
<name>A0A1J4L194_9EUKA</name>
<dbReference type="RefSeq" id="XP_068368870.1">
    <property type="nucleotide sequence ID" value="XM_068497529.1"/>
</dbReference>
<protein>
    <submittedName>
        <fullName evidence="3">Uncharacterized protein</fullName>
    </submittedName>
</protein>
<evidence type="ECO:0000256" key="2">
    <source>
        <dbReference type="SAM" id="MobiDB-lite"/>
    </source>
</evidence>
<feature type="coiled-coil region" evidence="1">
    <location>
        <begin position="188"/>
        <end position="237"/>
    </location>
</feature>
<feature type="region of interest" description="Disordered" evidence="2">
    <location>
        <begin position="385"/>
        <end position="404"/>
    </location>
</feature>
<accession>A0A1J4L194</accession>
<evidence type="ECO:0000313" key="4">
    <source>
        <dbReference type="Proteomes" id="UP000179807"/>
    </source>
</evidence>
<keyword evidence="1" id="KW-0175">Coiled coil</keyword>
<comment type="caution">
    <text evidence="3">The sequence shown here is derived from an EMBL/GenBank/DDBJ whole genome shotgun (WGS) entry which is preliminary data.</text>
</comment>
<dbReference type="GeneID" id="94832233"/>
<feature type="coiled-coil region" evidence="1">
    <location>
        <begin position="63"/>
        <end position="129"/>
    </location>
</feature>
<evidence type="ECO:0000313" key="3">
    <source>
        <dbReference type="EMBL" id="OHT15734.1"/>
    </source>
</evidence>
<reference evidence="3" key="1">
    <citation type="submission" date="2016-10" db="EMBL/GenBank/DDBJ databases">
        <authorList>
            <person name="Benchimol M."/>
            <person name="Almeida L.G."/>
            <person name="Vasconcelos A.T."/>
            <person name="Perreira-Neves A."/>
            <person name="Rosa I.A."/>
            <person name="Tasca T."/>
            <person name="Bogo M.R."/>
            <person name="de Souza W."/>
        </authorList>
    </citation>
    <scope>NUCLEOTIDE SEQUENCE [LARGE SCALE GENOMIC DNA]</scope>
    <source>
        <strain evidence="3">K</strain>
    </source>
</reference>
<proteinExistence type="predicted"/>